<dbReference type="InterPro" id="IPR051449">
    <property type="entry name" value="ABC-2_transporter_component"/>
</dbReference>
<protein>
    <submittedName>
        <fullName evidence="10">ABC-2 type transport system permease protein</fullName>
    </submittedName>
</protein>
<evidence type="ECO:0000256" key="4">
    <source>
        <dbReference type="ARBA" id="ARBA00022475"/>
    </source>
</evidence>
<feature type="transmembrane region" description="Helical" evidence="8">
    <location>
        <begin position="171"/>
        <end position="193"/>
    </location>
</feature>
<reference evidence="10 11" key="1">
    <citation type="submission" date="2016-10" db="EMBL/GenBank/DDBJ databases">
        <authorList>
            <person name="de Groot N.N."/>
        </authorList>
    </citation>
    <scope>NUCLEOTIDE SEQUENCE [LARGE SCALE GENOMIC DNA]</scope>
    <source>
        <strain evidence="10 11">M79</strain>
    </source>
</reference>
<organism evidence="10 11">
    <name type="scientific">Lactococcus garvieae</name>
    <dbReference type="NCBI Taxonomy" id="1363"/>
    <lineage>
        <taxon>Bacteria</taxon>
        <taxon>Bacillati</taxon>
        <taxon>Bacillota</taxon>
        <taxon>Bacilli</taxon>
        <taxon>Lactobacillales</taxon>
        <taxon>Streptococcaceae</taxon>
        <taxon>Lactococcus</taxon>
    </lineage>
</organism>
<evidence type="ECO:0000313" key="10">
    <source>
        <dbReference type="EMBL" id="SFL42136.1"/>
    </source>
</evidence>
<feature type="transmembrane region" description="Helical" evidence="8">
    <location>
        <begin position="340"/>
        <end position="358"/>
    </location>
</feature>
<evidence type="ECO:0000256" key="7">
    <source>
        <dbReference type="ARBA" id="ARBA00023136"/>
    </source>
</evidence>
<evidence type="ECO:0000256" key="3">
    <source>
        <dbReference type="ARBA" id="ARBA00022448"/>
    </source>
</evidence>
<proteinExistence type="inferred from homology"/>
<keyword evidence="7 8" id="KW-0472">Membrane</keyword>
<evidence type="ECO:0000256" key="2">
    <source>
        <dbReference type="ARBA" id="ARBA00007783"/>
    </source>
</evidence>
<evidence type="ECO:0000259" key="9">
    <source>
        <dbReference type="PROSITE" id="PS51012"/>
    </source>
</evidence>
<comment type="similarity">
    <text evidence="2">Belongs to the ABC-2 integral membrane protein family.</text>
</comment>
<evidence type="ECO:0000313" key="11">
    <source>
        <dbReference type="Proteomes" id="UP000181969"/>
    </source>
</evidence>
<gene>
    <name evidence="10" type="ORF">SAMN05216438_10920</name>
</gene>
<evidence type="ECO:0000256" key="1">
    <source>
        <dbReference type="ARBA" id="ARBA00004651"/>
    </source>
</evidence>
<accession>A0A1I4HL55</accession>
<evidence type="ECO:0000256" key="8">
    <source>
        <dbReference type="SAM" id="Phobius"/>
    </source>
</evidence>
<dbReference type="InterPro" id="IPR013525">
    <property type="entry name" value="ABC2_TM"/>
</dbReference>
<dbReference type="GO" id="GO:0005886">
    <property type="term" value="C:plasma membrane"/>
    <property type="evidence" value="ECO:0007669"/>
    <property type="project" value="UniProtKB-SubCell"/>
</dbReference>
<evidence type="ECO:0000256" key="6">
    <source>
        <dbReference type="ARBA" id="ARBA00022989"/>
    </source>
</evidence>
<keyword evidence="5 8" id="KW-0812">Transmembrane</keyword>
<keyword evidence="4" id="KW-1003">Cell membrane</keyword>
<comment type="subcellular location">
    <subcellularLocation>
        <location evidence="1">Cell membrane</location>
        <topology evidence="1">Multi-pass membrane protein</topology>
    </subcellularLocation>
</comment>
<dbReference type="PROSITE" id="PS51012">
    <property type="entry name" value="ABC_TM2"/>
    <property type="match status" value="1"/>
</dbReference>
<feature type="domain" description="ABC transmembrane type-2" evidence="9">
    <location>
        <begin position="136"/>
        <end position="361"/>
    </location>
</feature>
<dbReference type="InterPro" id="IPR047817">
    <property type="entry name" value="ABC2_TM_bact-type"/>
</dbReference>
<name>A0A1I4HL55_9LACT</name>
<dbReference type="GO" id="GO:0140359">
    <property type="term" value="F:ABC-type transporter activity"/>
    <property type="evidence" value="ECO:0007669"/>
    <property type="project" value="InterPro"/>
</dbReference>
<feature type="transmembrane region" description="Helical" evidence="8">
    <location>
        <begin position="21"/>
        <end position="40"/>
    </location>
</feature>
<dbReference type="EMBL" id="FOTJ01000009">
    <property type="protein sequence ID" value="SFL42136.1"/>
    <property type="molecule type" value="Genomic_DNA"/>
</dbReference>
<evidence type="ECO:0000256" key="5">
    <source>
        <dbReference type="ARBA" id="ARBA00022692"/>
    </source>
</evidence>
<feature type="transmembrane region" description="Helical" evidence="8">
    <location>
        <begin position="280"/>
        <end position="298"/>
    </location>
</feature>
<dbReference type="Proteomes" id="UP000181969">
    <property type="component" value="Unassembled WGS sequence"/>
</dbReference>
<dbReference type="PANTHER" id="PTHR30294:SF38">
    <property type="entry name" value="TRANSPORT PERMEASE PROTEIN"/>
    <property type="match status" value="1"/>
</dbReference>
<sequence length="364" mass="40815">MMRIKAIFKRILLQRLRDKRSLALLFFAPLGILTLLYFLLQVPSDIKYRVGLQENQHVLAQVFKQNDKLEVIEIEETLDKRETVNAHNLDALVQLVGNEIEVTYANRDTAKTQALTQMIGQVAQKIPASMRENPAKSSVEKVPQASLEPPTLNVKSHYLYGDSSLSMFDNLAPLLVSFFVFFFVFLISGISLVNERSSGTLMRMLVTPVRRTEIVAGYTLAYGFLALLQTSLIVLWTRYVLQMQILGNFIFVLLINLLIALIALLIGLLLSALAKTEFQFIQFVPIAVVPQFLFSGIINVDTMAEPLRWIAHLMPLYYGVDALQKVVKQGMGLSQIGNNLLILGGLALVFYVANVVALKGLRKT</sequence>
<dbReference type="Pfam" id="PF12698">
    <property type="entry name" value="ABC2_membrane_3"/>
    <property type="match status" value="1"/>
</dbReference>
<feature type="transmembrane region" description="Helical" evidence="8">
    <location>
        <begin position="249"/>
        <end position="273"/>
    </location>
</feature>
<keyword evidence="3" id="KW-0813">Transport</keyword>
<dbReference type="AlphaFoldDB" id="A0A1I4HL55"/>
<dbReference type="PANTHER" id="PTHR30294">
    <property type="entry name" value="MEMBRANE COMPONENT OF ABC TRANSPORTER YHHJ-RELATED"/>
    <property type="match status" value="1"/>
</dbReference>
<feature type="transmembrane region" description="Helical" evidence="8">
    <location>
        <begin position="214"/>
        <end position="237"/>
    </location>
</feature>
<keyword evidence="6 8" id="KW-1133">Transmembrane helix</keyword>